<comment type="caution">
    <text evidence="1">The sequence shown here is derived from an EMBL/GenBank/DDBJ whole genome shotgun (WGS) entry which is preliminary data.</text>
</comment>
<proteinExistence type="predicted"/>
<accession>A0AAD5R6P2</accession>
<reference evidence="1" key="1">
    <citation type="submission" date="2021-06" db="EMBL/GenBank/DDBJ databases">
        <title>Parelaphostrongylus tenuis whole genome reference sequence.</title>
        <authorList>
            <person name="Garwood T.J."/>
            <person name="Larsen P.A."/>
            <person name="Fountain-Jones N.M."/>
            <person name="Garbe J.R."/>
            <person name="Macchietto M.G."/>
            <person name="Kania S.A."/>
            <person name="Gerhold R.W."/>
            <person name="Richards J.E."/>
            <person name="Wolf T.M."/>
        </authorList>
    </citation>
    <scope>NUCLEOTIDE SEQUENCE</scope>
    <source>
        <strain evidence="1">MNPRO001-30</strain>
        <tissue evidence="1">Meninges</tissue>
    </source>
</reference>
<keyword evidence="2" id="KW-1185">Reference proteome</keyword>
<protein>
    <submittedName>
        <fullName evidence="1">Uncharacterized protein</fullName>
    </submittedName>
</protein>
<gene>
    <name evidence="1" type="ORF">KIN20_032276</name>
</gene>
<evidence type="ECO:0000313" key="2">
    <source>
        <dbReference type="Proteomes" id="UP001196413"/>
    </source>
</evidence>
<dbReference type="EMBL" id="JAHQIW010006792">
    <property type="protein sequence ID" value="KAJ1370539.1"/>
    <property type="molecule type" value="Genomic_DNA"/>
</dbReference>
<organism evidence="1 2">
    <name type="scientific">Parelaphostrongylus tenuis</name>
    <name type="common">Meningeal worm</name>
    <dbReference type="NCBI Taxonomy" id="148309"/>
    <lineage>
        <taxon>Eukaryota</taxon>
        <taxon>Metazoa</taxon>
        <taxon>Ecdysozoa</taxon>
        <taxon>Nematoda</taxon>
        <taxon>Chromadorea</taxon>
        <taxon>Rhabditida</taxon>
        <taxon>Rhabditina</taxon>
        <taxon>Rhabditomorpha</taxon>
        <taxon>Strongyloidea</taxon>
        <taxon>Metastrongylidae</taxon>
        <taxon>Parelaphostrongylus</taxon>
    </lineage>
</organism>
<evidence type="ECO:0000313" key="1">
    <source>
        <dbReference type="EMBL" id="KAJ1370539.1"/>
    </source>
</evidence>
<sequence>MVVNCDKALAFFEIYLFCSRFQPHFIISIRSIISRTTWIAIGQNGSRSWSKWNEVNGENERQYKLATITVCPQRQDVLLCLIEMRSPLSKDLVCIGVNI</sequence>
<dbReference type="Proteomes" id="UP001196413">
    <property type="component" value="Unassembled WGS sequence"/>
</dbReference>
<dbReference type="AlphaFoldDB" id="A0AAD5R6P2"/>
<name>A0AAD5R6P2_PARTN</name>